<dbReference type="GO" id="GO:0071555">
    <property type="term" value="P:cell wall organization"/>
    <property type="evidence" value="ECO:0007669"/>
    <property type="project" value="UniProtKB-KW"/>
</dbReference>
<dbReference type="FunCoup" id="A0A286UH01">
    <property type="interactions" value="34"/>
</dbReference>
<feature type="transmembrane region" description="Helical" evidence="11">
    <location>
        <begin position="1075"/>
        <end position="1093"/>
    </location>
</feature>
<evidence type="ECO:0000256" key="5">
    <source>
        <dbReference type="ARBA" id="ARBA00022989"/>
    </source>
</evidence>
<protein>
    <recommendedName>
        <fullName evidence="2">chitin synthase</fullName>
        <ecNumber evidence="2">2.4.1.16</ecNumber>
    </recommendedName>
</protein>
<evidence type="ECO:0000259" key="12">
    <source>
        <dbReference type="Pfam" id="PF08407"/>
    </source>
</evidence>
<dbReference type="InterPro" id="IPR013616">
    <property type="entry name" value="Chitin_synth_N"/>
</dbReference>
<feature type="transmembrane region" description="Helical" evidence="11">
    <location>
        <begin position="937"/>
        <end position="961"/>
    </location>
</feature>
<keyword evidence="14" id="KW-1185">Reference proteome</keyword>
<feature type="transmembrane region" description="Helical" evidence="11">
    <location>
        <begin position="878"/>
        <end position="896"/>
    </location>
</feature>
<dbReference type="OrthoDB" id="26569at2759"/>
<feature type="region of interest" description="Disordered" evidence="10">
    <location>
        <begin position="307"/>
        <end position="366"/>
    </location>
</feature>
<evidence type="ECO:0000256" key="6">
    <source>
        <dbReference type="ARBA" id="ARBA00023136"/>
    </source>
</evidence>
<name>A0A286UH01_9AGAM</name>
<dbReference type="Pfam" id="PF08407">
    <property type="entry name" value="Chitin_synth_1N"/>
    <property type="match status" value="1"/>
</dbReference>
<comment type="catalytic activity">
    <reaction evidence="9">
        <text>[(1-&gt;4)-N-acetyl-beta-D-glucosaminyl](n) + UDP-N-acetyl-alpha-D-glucosamine = [(1-&gt;4)-N-acetyl-beta-D-glucosaminyl](n+1) + UDP + H(+)</text>
        <dbReference type="Rhea" id="RHEA:16637"/>
        <dbReference type="Rhea" id="RHEA-COMP:9593"/>
        <dbReference type="Rhea" id="RHEA-COMP:9595"/>
        <dbReference type="ChEBI" id="CHEBI:15378"/>
        <dbReference type="ChEBI" id="CHEBI:17029"/>
        <dbReference type="ChEBI" id="CHEBI:57705"/>
        <dbReference type="ChEBI" id="CHEBI:58223"/>
        <dbReference type="EC" id="2.4.1.16"/>
    </reaction>
</comment>
<evidence type="ECO:0000256" key="7">
    <source>
        <dbReference type="ARBA" id="ARBA00023316"/>
    </source>
</evidence>
<feature type="domain" description="Chitin synthase N-terminal" evidence="12">
    <location>
        <begin position="419"/>
        <end position="482"/>
    </location>
</feature>
<feature type="transmembrane region" description="Helical" evidence="11">
    <location>
        <begin position="838"/>
        <end position="858"/>
    </location>
</feature>
<accession>A0A286UH01</accession>
<evidence type="ECO:0000256" key="1">
    <source>
        <dbReference type="ARBA" id="ARBA00004141"/>
    </source>
</evidence>
<dbReference type="GO" id="GO:0004100">
    <property type="term" value="F:chitin synthase activity"/>
    <property type="evidence" value="ECO:0007669"/>
    <property type="project" value="UniProtKB-EC"/>
</dbReference>
<evidence type="ECO:0000256" key="11">
    <source>
        <dbReference type="SAM" id="Phobius"/>
    </source>
</evidence>
<dbReference type="EMBL" id="NBII01000005">
    <property type="protein sequence ID" value="PAV18745.1"/>
    <property type="molecule type" value="Genomic_DNA"/>
</dbReference>
<evidence type="ECO:0000313" key="14">
    <source>
        <dbReference type="Proteomes" id="UP000217199"/>
    </source>
</evidence>
<dbReference type="GO" id="GO:0030428">
    <property type="term" value="C:cell septum"/>
    <property type="evidence" value="ECO:0007669"/>
    <property type="project" value="TreeGrafter"/>
</dbReference>
<evidence type="ECO:0000256" key="4">
    <source>
        <dbReference type="ARBA" id="ARBA00022692"/>
    </source>
</evidence>
<dbReference type="GO" id="GO:0071944">
    <property type="term" value="C:cell periphery"/>
    <property type="evidence" value="ECO:0007669"/>
    <property type="project" value="TreeGrafter"/>
</dbReference>
<evidence type="ECO:0000256" key="3">
    <source>
        <dbReference type="ARBA" id="ARBA00022676"/>
    </source>
</evidence>
<feature type="compositionally biased region" description="Polar residues" evidence="10">
    <location>
        <begin position="241"/>
        <end position="257"/>
    </location>
</feature>
<keyword evidence="4 11" id="KW-0812">Transmembrane</keyword>
<evidence type="ECO:0000256" key="2">
    <source>
        <dbReference type="ARBA" id="ARBA00012543"/>
    </source>
</evidence>
<comment type="caution">
    <text evidence="13">The sequence shown here is derived from an EMBL/GenBank/DDBJ whole genome shotgun (WGS) entry which is preliminary data.</text>
</comment>
<dbReference type="STRING" id="2282107.A0A286UH01"/>
<comment type="subcellular location">
    <subcellularLocation>
        <location evidence="1">Membrane</location>
        <topology evidence="1">Multi-pass membrane protein</topology>
    </subcellularLocation>
</comment>
<keyword evidence="3" id="KW-0328">Glycosyltransferase</keyword>
<dbReference type="CDD" id="cd04190">
    <property type="entry name" value="Chitin_synth_C"/>
    <property type="match status" value="1"/>
</dbReference>
<organism evidence="13 14">
    <name type="scientific">Pyrrhoderma noxium</name>
    <dbReference type="NCBI Taxonomy" id="2282107"/>
    <lineage>
        <taxon>Eukaryota</taxon>
        <taxon>Fungi</taxon>
        <taxon>Dikarya</taxon>
        <taxon>Basidiomycota</taxon>
        <taxon>Agaricomycotina</taxon>
        <taxon>Agaricomycetes</taxon>
        <taxon>Hymenochaetales</taxon>
        <taxon>Hymenochaetaceae</taxon>
        <taxon>Pyrrhoderma</taxon>
    </lineage>
</organism>
<feature type="transmembrane region" description="Helical" evidence="11">
    <location>
        <begin position="908"/>
        <end position="931"/>
    </location>
</feature>
<feature type="compositionally biased region" description="Acidic residues" evidence="10">
    <location>
        <begin position="335"/>
        <end position="358"/>
    </location>
</feature>
<evidence type="ECO:0000313" key="13">
    <source>
        <dbReference type="EMBL" id="PAV18745.1"/>
    </source>
</evidence>
<dbReference type="EC" id="2.4.1.16" evidence="2"/>
<feature type="compositionally biased region" description="Low complexity" evidence="10">
    <location>
        <begin position="208"/>
        <end position="223"/>
    </location>
</feature>
<dbReference type="PANTHER" id="PTHR22914:SF38">
    <property type="entry name" value="CHITIN SYNTHASE 2"/>
    <property type="match status" value="1"/>
</dbReference>
<dbReference type="InParanoid" id="A0A286UH01"/>
<dbReference type="Proteomes" id="UP000217199">
    <property type="component" value="Unassembled WGS sequence"/>
</dbReference>
<feature type="compositionally biased region" description="Polar residues" evidence="10">
    <location>
        <begin position="224"/>
        <end position="233"/>
    </location>
</feature>
<feature type="compositionally biased region" description="Polar residues" evidence="10">
    <location>
        <begin position="76"/>
        <end position="92"/>
    </location>
</feature>
<feature type="region of interest" description="Disordered" evidence="10">
    <location>
        <begin position="1"/>
        <end position="92"/>
    </location>
</feature>
<sequence length="1140" mass="126347">MKGGNASNFGGGPNPPYNPFMNQSQPQIPPPSNYSTTGAPQVAPGRVSFDDIDNAVKNQNGTSPFRGMDQTAPAPSYTTSNQPPRPPSISSDTLYSERLNEKAGISNGLSALAAGQASSSTSGMSRIMQYAQSQYTGPPILPAINSGEMFEWGDIVGTNERRNVDAIANAGLASSAIVPPPETYYGQQPLAMPQPPQLVESTAGPYGSAQNNASSNSLAAPSSYPQSRPNSASAHAVSRPPSATYSSYNVTQSQPAQVPSDPVSVYTRARSSQSHLGIGYAASSHYTSSNEQVFDHFGQDVEAYASGRDSGVRKNVRSRSATPMGNEEYMAVGAGEDEGEDDELDDDNEDEDTMEESTTDYYNDNEKKGYGYSYGYGSESRVHFVNPIPEQPYKYPDTPVTTQHYGPAPAGRVMRRIHQKKRVQLTNGNLVIDLNVPTKLVLPLRREEEMLKTRYTAVTCDPDDFKKNNFFLRQNEYGRSTELFIAVTMYNEDEVLFCRTLNGVMRNIGHLCTRRNSQTWGQDAWKKVVVCIISDGRKKIHPRVLDCLTALGVYQNGNFMKNMVNNKPVTAHVFEYTASFGLDENLHFRYPDKGIVPTQILFCLKEKNLKKINSHRWFFNAFAPLLKPNVCVLIDVGTRPGPKSLYYLWKTFDLNSNVAGACGEIAAYKGRRWKSLLNPLVASQNFEYKISNILDKPTESLFGYISVLPGAFSAYRYIALQNNKHGFGPLASYFKGEVLHGRDTDIFTSNMYLAEDRILCFELVAKEKSDWVLRYVKNAVGETDVPEALPEFISQRRRWLNGSFFASIYAVAHAAQIIRSGHSTGRKVMLMIETVYNIINLVFAWFSLGNFYLFFNIVTSSLEDPAFGLDGISYFNSIIQYAYVSIVIACFLFSMGNRPKASPWKYKLSSIFFAIINIYTIVAACLCASQAATQGGAVYSAMLFSVIITYGAYAISSLLALDPWHMLTSFVPYILLSPTYINILNIYAFSNLDDISWGTKQDNDVDTDLGAVIQNSQSQVDVEILTEPSDVNQMYEETLANLRTRKPVEKPTPRTSESEREQQTKDYYANVRTNVLLVWVLSNGLLLLAILSTGDPSKTFSSGSNVTKIYMTFILAFVGITSIIRFAGSTLYMLAYILMG</sequence>
<keyword evidence="7" id="KW-0961">Cell wall biogenesis/degradation</keyword>
<reference evidence="13 14" key="1">
    <citation type="journal article" date="2017" name="Mol. Ecol.">
        <title>Comparative and population genomic landscape of Phellinus noxius: A hypervariable fungus causing root rot in trees.</title>
        <authorList>
            <person name="Chung C.L."/>
            <person name="Lee T.J."/>
            <person name="Akiba M."/>
            <person name="Lee H.H."/>
            <person name="Kuo T.H."/>
            <person name="Liu D."/>
            <person name="Ke H.M."/>
            <person name="Yokoi T."/>
            <person name="Roa M.B."/>
            <person name="Lu M.J."/>
            <person name="Chang Y.Y."/>
            <person name="Ann P.J."/>
            <person name="Tsai J.N."/>
            <person name="Chen C.Y."/>
            <person name="Tzean S.S."/>
            <person name="Ota Y."/>
            <person name="Hattori T."/>
            <person name="Sahashi N."/>
            <person name="Liou R.F."/>
            <person name="Kikuchi T."/>
            <person name="Tsai I.J."/>
        </authorList>
    </citation>
    <scope>NUCLEOTIDE SEQUENCE [LARGE SCALE GENOMIC DNA]</scope>
    <source>
        <strain evidence="13 14">FFPRI411160</strain>
    </source>
</reference>
<evidence type="ECO:0000256" key="8">
    <source>
        <dbReference type="ARBA" id="ARBA00024009"/>
    </source>
</evidence>
<dbReference type="SUPFAM" id="SSF53448">
    <property type="entry name" value="Nucleotide-diphospho-sugar transferases"/>
    <property type="match status" value="1"/>
</dbReference>
<feature type="transmembrane region" description="Helical" evidence="11">
    <location>
        <begin position="1113"/>
        <end position="1138"/>
    </location>
</feature>
<comment type="function">
    <text evidence="8">Polymerizes chitin, a structural polymer of the cell wall and septum, by transferring the sugar moiety of UDP-GlcNAc to the non-reducing end of the growing chitin polymer.</text>
</comment>
<evidence type="ECO:0000256" key="9">
    <source>
        <dbReference type="ARBA" id="ARBA00048014"/>
    </source>
</evidence>
<evidence type="ECO:0000256" key="10">
    <source>
        <dbReference type="SAM" id="MobiDB-lite"/>
    </source>
</evidence>
<keyword evidence="6 11" id="KW-0472">Membrane</keyword>
<proteinExistence type="predicted"/>
<feature type="region of interest" description="Disordered" evidence="10">
    <location>
        <begin position="184"/>
        <end position="268"/>
    </location>
</feature>
<gene>
    <name evidence="13" type="ORF">PNOK_0558800</name>
</gene>
<dbReference type="AlphaFoldDB" id="A0A286UH01"/>
<keyword evidence="5 11" id="KW-1133">Transmembrane helix</keyword>
<dbReference type="InterPro" id="IPR029044">
    <property type="entry name" value="Nucleotide-diphossugar_trans"/>
</dbReference>
<dbReference type="InterPro" id="IPR004835">
    <property type="entry name" value="Chitin_synth"/>
</dbReference>
<dbReference type="Pfam" id="PF01644">
    <property type="entry name" value="Chitin_synth_1"/>
    <property type="match status" value="1"/>
</dbReference>
<keyword evidence="3" id="KW-0808">Transferase</keyword>
<dbReference type="PANTHER" id="PTHR22914">
    <property type="entry name" value="CHITIN SYNTHASE"/>
    <property type="match status" value="1"/>
</dbReference>
<dbReference type="GO" id="GO:0016020">
    <property type="term" value="C:membrane"/>
    <property type="evidence" value="ECO:0007669"/>
    <property type="project" value="UniProtKB-SubCell"/>
</dbReference>
<dbReference type="GO" id="GO:0006031">
    <property type="term" value="P:chitin biosynthetic process"/>
    <property type="evidence" value="ECO:0007669"/>
    <property type="project" value="TreeGrafter"/>
</dbReference>